<feature type="transmembrane region" description="Helical" evidence="7">
    <location>
        <begin position="290"/>
        <end position="308"/>
    </location>
</feature>
<feature type="transmembrane region" description="Helical" evidence="7">
    <location>
        <begin position="52"/>
        <end position="74"/>
    </location>
</feature>
<feature type="transmembrane region" description="Helical" evidence="7">
    <location>
        <begin position="17"/>
        <end position="40"/>
    </location>
</feature>
<dbReference type="Pfam" id="PF07690">
    <property type="entry name" value="MFS_1"/>
    <property type="match status" value="1"/>
</dbReference>
<evidence type="ECO:0000256" key="2">
    <source>
        <dbReference type="ARBA" id="ARBA00022448"/>
    </source>
</evidence>
<dbReference type="PROSITE" id="PS50850">
    <property type="entry name" value="MFS"/>
    <property type="match status" value="1"/>
</dbReference>
<feature type="transmembrane region" description="Helical" evidence="7">
    <location>
        <begin position="314"/>
        <end position="336"/>
    </location>
</feature>
<feature type="transmembrane region" description="Helical" evidence="7">
    <location>
        <begin position="143"/>
        <end position="161"/>
    </location>
</feature>
<sequence>MLAEGDKLPPTWRKTFIALWFGCFMTGLGASMTMPFLSLFIDSIGHFSRFELNIYSGIAFAGTFLTQAIVSPFWGSLADRKGRKLMCLRASGVMAITIFLTGTASNVWMIIILRLIQGTFSGYINNATAFIAGETTKSRSGSVMTMIMTAGVTGNLLGPLFGGILADAFGYRIPFYITGFCMALAFFMTLFNTKENFQPVSKKEIKPAAKMFAALENKRLIIVMFLTTLIVQSSLMSISPIISLLVKELMHDQGNISFVSGVVAATPGFGTLLVASWLGHKMDLIGPLKILLFGLAAATLLFIPMFMAESPWVLAFWRFLLGVANAALLPAVQTALTLSVPAKSFGRIFSYNQSFQAAGGVIGPLLGSVVSSSFDYQYVFLVTSVLIFINFWIVVVLKVHLTREKNTI</sequence>
<reference evidence="9 10" key="1">
    <citation type="journal article" date="2023" name="Int. J. Syst. Evol. Microbiol.">
        <title>Ligilactobacillus ubinensis sp. nov., a novel species isolated from the wild ferment of a durian fruit (Durio zibethinus).</title>
        <authorList>
            <person name="Heng Y.C."/>
            <person name="Menon N."/>
            <person name="Chen B."/>
            <person name="Loo B.Z.L."/>
            <person name="Wong G.W.J."/>
            <person name="Lim A.C.H."/>
            <person name="Silvaraju S."/>
            <person name="Kittelmann S."/>
        </authorList>
    </citation>
    <scope>NUCLEOTIDE SEQUENCE [LARGE SCALE GENOMIC DNA]</scope>
    <source>
        <strain evidence="9 10">WILCCON 0076</strain>
    </source>
</reference>
<protein>
    <submittedName>
        <fullName evidence="9">MFS transporter</fullName>
    </submittedName>
</protein>
<dbReference type="InterPro" id="IPR011701">
    <property type="entry name" value="MFS"/>
</dbReference>
<proteinExistence type="predicted"/>
<dbReference type="EMBL" id="JAIULA010000002">
    <property type="protein sequence ID" value="MCP0885973.1"/>
    <property type="molecule type" value="Genomic_DNA"/>
</dbReference>
<evidence type="ECO:0000256" key="5">
    <source>
        <dbReference type="ARBA" id="ARBA00022989"/>
    </source>
</evidence>
<feature type="transmembrane region" description="Helical" evidence="7">
    <location>
        <begin position="173"/>
        <end position="193"/>
    </location>
</feature>
<keyword evidence="6 7" id="KW-0472">Membrane</keyword>
<evidence type="ECO:0000313" key="9">
    <source>
        <dbReference type="EMBL" id="MCP0885973.1"/>
    </source>
</evidence>
<feature type="domain" description="Major facilitator superfamily (MFS) profile" evidence="8">
    <location>
        <begin position="15"/>
        <end position="402"/>
    </location>
</feature>
<dbReference type="RefSeq" id="WP_253358826.1">
    <property type="nucleotide sequence ID" value="NZ_JAIULA010000002.1"/>
</dbReference>
<dbReference type="PANTHER" id="PTHR43414">
    <property type="entry name" value="MULTIDRUG RESISTANCE PROTEIN MDTG"/>
    <property type="match status" value="1"/>
</dbReference>
<evidence type="ECO:0000256" key="1">
    <source>
        <dbReference type="ARBA" id="ARBA00004651"/>
    </source>
</evidence>
<feature type="transmembrane region" description="Helical" evidence="7">
    <location>
        <begin position="376"/>
        <end position="397"/>
    </location>
</feature>
<feature type="transmembrane region" description="Helical" evidence="7">
    <location>
        <begin position="258"/>
        <end position="278"/>
    </location>
</feature>
<dbReference type="PANTHER" id="PTHR43414:SF6">
    <property type="entry name" value="MULTIDRUG RESISTANCE PROTEIN MDTG"/>
    <property type="match status" value="1"/>
</dbReference>
<accession>A0A9X2JK41</accession>
<evidence type="ECO:0000256" key="7">
    <source>
        <dbReference type="SAM" id="Phobius"/>
    </source>
</evidence>
<keyword evidence="4 7" id="KW-0812">Transmembrane</keyword>
<evidence type="ECO:0000259" key="8">
    <source>
        <dbReference type="PROSITE" id="PS50850"/>
    </source>
</evidence>
<feature type="transmembrane region" description="Helical" evidence="7">
    <location>
        <begin position="94"/>
        <end position="116"/>
    </location>
</feature>
<organism evidence="9 10">
    <name type="scientific">Ligilactobacillus ubinensis</name>
    <dbReference type="NCBI Taxonomy" id="2876789"/>
    <lineage>
        <taxon>Bacteria</taxon>
        <taxon>Bacillati</taxon>
        <taxon>Bacillota</taxon>
        <taxon>Bacilli</taxon>
        <taxon>Lactobacillales</taxon>
        <taxon>Lactobacillaceae</taxon>
        <taxon>Ligilactobacillus</taxon>
    </lineage>
</organism>
<keyword evidence="2" id="KW-0813">Transport</keyword>
<name>A0A9X2JK41_9LACO</name>
<dbReference type="InterPro" id="IPR020846">
    <property type="entry name" value="MFS_dom"/>
</dbReference>
<dbReference type="Gene3D" id="1.20.1250.20">
    <property type="entry name" value="MFS general substrate transporter like domains"/>
    <property type="match status" value="2"/>
</dbReference>
<dbReference type="GO" id="GO:0005886">
    <property type="term" value="C:plasma membrane"/>
    <property type="evidence" value="ECO:0007669"/>
    <property type="project" value="UniProtKB-SubCell"/>
</dbReference>
<keyword evidence="5 7" id="KW-1133">Transmembrane helix</keyword>
<dbReference type="GO" id="GO:0022857">
    <property type="term" value="F:transmembrane transporter activity"/>
    <property type="evidence" value="ECO:0007669"/>
    <property type="project" value="InterPro"/>
</dbReference>
<evidence type="ECO:0000256" key="3">
    <source>
        <dbReference type="ARBA" id="ARBA00022475"/>
    </source>
</evidence>
<dbReference type="AlphaFoldDB" id="A0A9X2JK41"/>
<comment type="subcellular location">
    <subcellularLocation>
        <location evidence="1">Cell membrane</location>
        <topology evidence="1">Multi-pass membrane protein</topology>
    </subcellularLocation>
</comment>
<evidence type="ECO:0000256" key="6">
    <source>
        <dbReference type="ARBA" id="ARBA00023136"/>
    </source>
</evidence>
<gene>
    <name evidence="9" type="ORF">LB941_01310</name>
</gene>
<evidence type="ECO:0000313" key="10">
    <source>
        <dbReference type="Proteomes" id="UP001139006"/>
    </source>
</evidence>
<keyword evidence="10" id="KW-1185">Reference proteome</keyword>
<dbReference type="InterPro" id="IPR036259">
    <property type="entry name" value="MFS_trans_sf"/>
</dbReference>
<dbReference type="Proteomes" id="UP001139006">
    <property type="component" value="Unassembled WGS sequence"/>
</dbReference>
<comment type="caution">
    <text evidence="9">The sequence shown here is derived from an EMBL/GenBank/DDBJ whole genome shotgun (WGS) entry which is preliminary data.</text>
</comment>
<keyword evidence="3" id="KW-1003">Cell membrane</keyword>
<feature type="transmembrane region" description="Helical" evidence="7">
    <location>
        <begin position="220"/>
        <end position="246"/>
    </location>
</feature>
<dbReference type="SUPFAM" id="SSF103473">
    <property type="entry name" value="MFS general substrate transporter"/>
    <property type="match status" value="1"/>
</dbReference>
<evidence type="ECO:0000256" key="4">
    <source>
        <dbReference type="ARBA" id="ARBA00022692"/>
    </source>
</evidence>